<name>A0A0P7BD15_9HYPO</name>
<keyword evidence="2" id="KW-1185">Reference proteome</keyword>
<evidence type="ECO:0000313" key="1">
    <source>
        <dbReference type="EMBL" id="KPM37517.1"/>
    </source>
</evidence>
<protein>
    <submittedName>
        <fullName evidence="1">Uncharacterized protein</fullName>
    </submittedName>
</protein>
<comment type="caution">
    <text evidence="1">The sequence shown here is derived from an EMBL/GenBank/DDBJ whole genome shotgun (WGS) entry which is preliminary data.</text>
</comment>
<dbReference type="OrthoDB" id="3596450at2759"/>
<dbReference type="Proteomes" id="UP000050424">
    <property type="component" value="Unassembled WGS sequence"/>
</dbReference>
<organism evidence="1 2">
    <name type="scientific">Neonectria ditissima</name>
    <dbReference type="NCBI Taxonomy" id="78410"/>
    <lineage>
        <taxon>Eukaryota</taxon>
        <taxon>Fungi</taxon>
        <taxon>Dikarya</taxon>
        <taxon>Ascomycota</taxon>
        <taxon>Pezizomycotina</taxon>
        <taxon>Sordariomycetes</taxon>
        <taxon>Hypocreomycetidae</taxon>
        <taxon>Hypocreales</taxon>
        <taxon>Nectriaceae</taxon>
        <taxon>Neonectria</taxon>
    </lineage>
</organism>
<dbReference type="AlphaFoldDB" id="A0A0P7BD15"/>
<accession>A0A0P7BD15</accession>
<sequence>MNSEFDPFTRLPREIQAAIWDAAVRPAPGKHVQKFIITDHHFDYAQPPFPISGSPLQFTRRGRPQGGYSLAVPWDDPHARFNDSVYTLDNGLWMACTQSRAAMERRFNRNEWWLELESPGNSERLSAPGKYSGLDGVTHSASYVGRDGERNYITFRSEQDLLCLDPRYLDSVDWSNHVGGDDVPLINYRDGRHKDVPILSFLGQNIGLDYDPGMMDTLEERPTQYRRDDLRMSSTSLVTMVNLLYRIAGRTLWFIDHRLRPISPTDKEPSTTAQGRRAILAEAGGRSLSKDYKGREIFSSKNSTLIEVKREDLGTCWVIDTENDEPDVGERSVFDFINPLFQAAAVDCNNPSRLRLLACQDTFLTCLTCFPKETVRCVERIEPVVNDRSDVGIEPDG</sequence>
<evidence type="ECO:0000313" key="2">
    <source>
        <dbReference type="Proteomes" id="UP000050424"/>
    </source>
</evidence>
<reference evidence="1 2" key="1">
    <citation type="submission" date="2015-09" db="EMBL/GenBank/DDBJ databases">
        <title>Draft genome of a European isolate of the apple canker pathogen Neonectria ditissima.</title>
        <authorList>
            <person name="Gomez-Cortecero A."/>
            <person name="Harrison R.J."/>
            <person name="Armitage A.D."/>
        </authorList>
    </citation>
    <scope>NUCLEOTIDE SEQUENCE [LARGE SCALE GENOMIC DNA]</scope>
    <source>
        <strain evidence="1 2">R09/05</strain>
    </source>
</reference>
<gene>
    <name evidence="1" type="ORF">AK830_g9036</name>
</gene>
<proteinExistence type="predicted"/>
<dbReference type="EMBL" id="LKCW01000163">
    <property type="protein sequence ID" value="KPM37517.1"/>
    <property type="molecule type" value="Genomic_DNA"/>
</dbReference>